<dbReference type="KEGG" id="pcy:PCYB_008120"/>
<keyword evidence="1" id="KW-1133">Transmembrane helix</keyword>
<evidence type="ECO:0000313" key="2">
    <source>
        <dbReference type="EMBL" id="GAB70063.1"/>
    </source>
</evidence>
<dbReference type="Pfam" id="PF12420">
    <property type="entry name" value="DUF3671"/>
    <property type="match status" value="1"/>
</dbReference>
<evidence type="ECO:0000256" key="1">
    <source>
        <dbReference type="SAM" id="Phobius"/>
    </source>
</evidence>
<proteinExistence type="predicted"/>
<dbReference type="OrthoDB" id="388373at2759"/>
<dbReference type="RefSeq" id="XP_004228281.1">
    <property type="nucleotide sequence ID" value="XM_004228233.1"/>
</dbReference>
<feature type="non-terminal residue" evidence="2">
    <location>
        <position position="1"/>
    </location>
</feature>
<name>K6UP40_PLACD</name>
<keyword evidence="1" id="KW-0472">Membrane</keyword>
<protein>
    <submittedName>
        <fullName evidence="2">CYIR protein</fullName>
    </submittedName>
</protein>
<dbReference type="VEuPathDB" id="PlasmoDB:PCYB_008120"/>
<reference evidence="2 3" key="1">
    <citation type="journal article" date="2012" name="Nat. Genet.">
        <title>Plasmodium cynomolgi genome sequences provide insight into Plasmodium vivax and the monkey malaria clade.</title>
        <authorList>
            <person name="Tachibana S."/>
            <person name="Sullivan S.A."/>
            <person name="Kawai S."/>
            <person name="Nakamura S."/>
            <person name="Kim H.R."/>
            <person name="Goto N."/>
            <person name="Arisue N."/>
            <person name="Palacpac N.M.Q."/>
            <person name="Honma H."/>
            <person name="Yagi M."/>
            <person name="Tougan T."/>
            <person name="Katakai Y."/>
            <person name="Kaneko O."/>
            <person name="Mita T."/>
            <person name="Kita K."/>
            <person name="Yasutomi Y."/>
            <person name="Sutton P.L."/>
            <person name="Shakhbatyan R."/>
            <person name="Horii T."/>
            <person name="Yasunaga T."/>
            <person name="Barnwell J.W."/>
            <person name="Escalante A.A."/>
            <person name="Carlton J.M."/>
            <person name="Tanabe K."/>
        </authorList>
    </citation>
    <scope>NUCLEOTIDE SEQUENCE [LARGE SCALE GENOMIC DNA]</scope>
    <source>
        <strain evidence="2 3">B</strain>
    </source>
</reference>
<feature type="non-terminal residue" evidence="2">
    <location>
        <position position="95"/>
    </location>
</feature>
<evidence type="ECO:0000313" key="3">
    <source>
        <dbReference type="Proteomes" id="UP000006319"/>
    </source>
</evidence>
<gene>
    <name evidence="2" type="ORF">PCYB_008120</name>
</gene>
<keyword evidence="3" id="KW-1185">Reference proteome</keyword>
<dbReference type="EMBL" id="DF158680">
    <property type="protein sequence ID" value="GAB70063.1"/>
    <property type="molecule type" value="Genomic_DNA"/>
</dbReference>
<feature type="transmembrane region" description="Helical" evidence="1">
    <location>
        <begin position="69"/>
        <end position="92"/>
    </location>
</feature>
<dbReference type="Proteomes" id="UP000006319">
    <property type="component" value="Unassembled WGS sequence"/>
</dbReference>
<accession>K6UP40</accession>
<sequence length="95" mass="11140">HAQLKNKGLNDLEIYKEKFKSKYPKRKGFKRLDCYCEKKIFDMIDIIGEQEVGTSSYNKKLKKVIVRKWGIRTIVMCLIPLIGIIIPILNLIKKT</sequence>
<organism evidence="2 3">
    <name type="scientific">Plasmodium cynomolgi (strain B)</name>
    <dbReference type="NCBI Taxonomy" id="1120755"/>
    <lineage>
        <taxon>Eukaryota</taxon>
        <taxon>Sar</taxon>
        <taxon>Alveolata</taxon>
        <taxon>Apicomplexa</taxon>
        <taxon>Aconoidasida</taxon>
        <taxon>Haemosporida</taxon>
        <taxon>Plasmodiidae</taxon>
        <taxon>Plasmodium</taxon>
        <taxon>Plasmodium (Plasmodium)</taxon>
    </lineage>
</organism>
<dbReference type="InterPro" id="IPR022139">
    <property type="entry name" value="Fam-L/Fam-M-like_plasmodium"/>
</dbReference>
<dbReference type="AlphaFoldDB" id="K6UP40"/>
<keyword evidence="1" id="KW-0812">Transmembrane</keyword>
<dbReference type="GeneID" id="14696605"/>